<proteinExistence type="predicted"/>
<dbReference type="EMBL" id="JACCBV010000001">
    <property type="protein sequence ID" value="NYE18024.1"/>
    <property type="molecule type" value="Genomic_DNA"/>
</dbReference>
<accession>A0A7Y9KJQ6</accession>
<keyword evidence="2" id="KW-1185">Reference proteome</keyword>
<dbReference type="Proteomes" id="UP000576969">
    <property type="component" value="Unassembled WGS sequence"/>
</dbReference>
<sequence>MRTGFQLDDGHECRGCWVLRDGDLTNGFETITAHEDPAGRFVTFEDLHGTVRERYSLDDVMARAYLESIGLDWR</sequence>
<evidence type="ECO:0000313" key="1">
    <source>
        <dbReference type="EMBL" id="NYE18024.1"/>
    </source>
</evidence>
<gene>
    <name evidence="1" type="ORF">BJ991_000052</name>
</gene>
<name>A0A7Y9KJQ6_9MICO</name>
<comment type="caution">
    <text evidence="1">The sequence shown here is derived from an EMBL/GenBank/DDBJ whole genome shotgun (WGS) entry which is preliminary data.</text>
</comment>
<reference evidence="1 2" key="1">
    <citation type="submission" date="2020-07" db="EMBL/GenBank/DDBJ databases">
        <title>Sequencing the genomes of 1000 actinobacteria strains.</title>
        <authorList>
            <person name="Klenk H.-P."/>
        </authorList>
    </citation>
    <scope>NUCLEOTIDE SEQUENCE [LARGE SCALE GENOMIC DNA]</scope>
    <source>
        <strain evidence="1 2">DSM 24662</strain>
    </source>
</reference>
<evidence type="ECO:0000313" key="2">
    <source>
        <dbReference type="Proteomes" id="UP000576969"/>
    </source>
</evidence>
<dbReference type="AlphaFoldDB" id="A0A7Y9KJQ6"/>
<organism evidence="1 2">
    <name type="scientific">Microbacterium immunditiarum</name>
    <dbReference type="NCBI Taxonomy" id="337480"/>
    <lineage>
        <taxon>Bacteria</taxon>
        <taxon>Bacillati</taxon>
        <taxon>Actinomycetota</taxon>
        <taxon>Actinomycetes</taxon>
        <taxon>Micrococcales</taxon>
        <taxon>Microbacteriaceae</taxon>
        <taxon>Microbacterium</taxon>
    </lineage>
</organism>
<protein>
    <submittedName>
        <fullName evidence="1">Uncharacterized protein</fullName>
    </submittedName>
</protein>